<evidence type="ECO:0000313" key="2">
    <source>
        <dbReference type="Proteomes" id="UP000320393"/>
    </source>
</evidence>
<dbReference type="InterPro" id="IPR025617">
    <property type="entry name" value="YqzL"/>
</dbReference>
<dbReference type="Pfam" id="PF14006">
    <property type="entry name" value="YqzL"/>
    <property type="match status" value="1"/>
</dbReference>
<proteinExistence type="predicted"/>
<evidence type="ECO:0000313" key="1">
    <source>
        <dbReference type="EMBL" id="TMJ11679.1"/>
    </source>
</evidence>
<accession>A0A537LUJ7</accession>
<dbReference type="Proteomes" id="UP000320393">
    <property type="component" value="Unassembled WGS sequence"/>
</dbReference>
<organism evidence="1 2">
    <name type="scientific">Candidatus Segetimicrobium genomatis</name>
    <dbReference type="NCBI Taxonomy" id="2569760"/>
    <lineage>
        <taxon>Bacteria</taxon>
        <taxon>Bacillati</taxon>
        <taxon>Candidatus Sysuimicrobiota</taxon>
        <taxon>Candidatus Sysuimicrobiia</taxon>
        <taxon>Candidatus Sysuimicrobiales</taxon>
        <taxon>Candidatus Segetimicrobiaceae</taxon>
        <taxon>Candidatus Segetimicrobium</taxon>
    </lineage>
</organism>
<protein>
    <recommendedName>
        <fullName evidence="3">YqzL family protein</fullName>
    </recommendedName>
</protein>
<evidence type="ECO:0008006" key="3">
    <source>
        <dbReference type="Google" id="ProtNLM"/>
    </source>
</evidence>
<comment type="caution">
    <text evidence="1">The sequence shown here is derived from an EMBL/GenBank/DDBJ whole genome shotgun (WGS) entry which is preliminary data.</text>
</comment>
<gene>
    <name evidence="1" type="ORF">E6H02_06725</name>
</gene>
<dbReference type="EMBL" id="VBAM01000215">
    <property type="protein sequence ID" value="TMJ11679.1"/>
    <property type="molecule type" value="Genomic_DNA"/>
</dbReference>
<dbReference type="AlphaFoldDB" id="A0A537LUJ7"/>
<sequence>MAPRAGLCYTWADLWALLDPPPDECGKSGVEQGRGDAVQIPWTPESLWRMFETTGSIWAYLLYRQLAKRRQQWVMPILN</sequence>
<reference evidence="1 2" key="1">
    <citation type="journal article" date="2019" name="Nat. Microbiol.">
        <title>Mediterranean grassland soil C-N compound turnover is dependent on rainfall and depth, and is mediated by genomically divergent microorganisms.</title>
        <authorList>
            <person name="Diamond S."/>
            <person name="Andeer P.F."/>
            <person name="Li Z."/>
            <person name="Crits-Christoph A."/>
            <person name="Burstein D."/>
            <person name="Anantharaman K."/>
            <person name="Lane K.R."/>
            <person name="Thomas B.C."/>
            <person name="Pan C."/>
            <person name="Northen T.R."/>
            <person name="Banfield J.F."/>
        </authorList>
    </citation>
    <scope>NUCLEOTIDE SEQUENCE [LARGE SCALE GENOMIC DNA]</scope>
    <source>
        <strain evidence="1">NP_5</strain>
    </source>
</reference>
<name>A0A537LUJ7_9BACT</name>